<dbReference type="Proteomes" id="UP001363622">
    <property type="component" value="Unassembled WGS sequence"/>
</dbReference>
<protein>
    <submittedName>
        <fullName evidence="1">Uncharacterized protein</fullName>
    </submittedName>
</protein>
<keyword evidence="2" id="KW-1185">Reference proteome</keyword>
<evidence type="ECO:0000313" key="1">
    <source>
        <dbReference type="EMBL" id="KAK7513604.1"/>
    </source>
</evidence>
<proteinExistence type="predicted"/>
<comment type="caution">
    <text evidence="1">The sequence shown here is derived from an EMBL/GenBank/DDBJ whole genome shotgun (WGS) entry which is preliminary data.</text>
</comment>
<organism evidence="1 2">
    <name type="scientific">Phyllosticta citriasiana</name>
    <dbReference type="NCBI Taxonomy" id="595635"/>
    <lineage>
        <taxon>Eukaryota</taxon>
        <taxon>Fungi</taxon>
        <taxon>Dikarya</taxon>
        <taxon>Ascomycota</taxon>
        <taxon>Pezizomycotina</taxon>
        <taxon>Dothideomycetes</taxon>
        <taxon>Dothideomycetes incertae sedis</taxon>
        <taxon>Botryosphaeriales</taxon>
        <taxon>Phyllostictaceae</taxon>
        <taxon>Phyllosticta</taxon>
    </lineage>
</organism>
<evidence type="ECO:0000313" key="2">
    <source>
        <dbReference type="Proteomes" id="UP001363622"/>
    </source>
</evidence>
<gene>
    <name evidence="1" type="ORF">IWZ03DRAFT_361534</name>
</gene>
<accession>A0ABR1KEX0</accession>
<sequence length="108" mass="11601">MAVVSQNGAAWAVRFFCRAGLIPSWHLAGPSNALPPPVMSTTSAGWLIPQDRFNQPGQYQTKATGSLRHGVEAMEYTPPSRTADHTQQKNPYGWSSTLKALCGCGGRA</sequence>
<reference evidence="1 2" key="1">
    <citation type="submission" date="2024-04" db="EMBL/GenBank/DDBJ databases">
        <title>Phyllosticta paracitricarpa is synonymous to the EU quarantine fungus P. citricarpa based on phylogenomic analyses.</title>
        <authorList>
            <consortium name="Lawrence Berkeley National Laboratory"/>
            <person name="Van Ingen-Buijs V.A."/>
            <person name="Van Westerhoven A.C."/>
            <person name="Haridas S."/>
            <person name="Skiadas P."/>
            <person name="Martin F."/>
            <person name="Groenewald J.Z."/>
            <person name="Crous P.W."/>
            <person name="Seidl M.F."/>
        </authorList>
    </citation>
    <scope>NUCLEOTIDE SEQUENCE [LARGE SCALE GENOMIC DNA]</scope>
    <source>
        <strain evidence="1 2">CBS 123371</strain>
    </source>
</reference>
<dbReference type="EMBL" id="JBBPHU010000009">
    <property type="protein sequence ID" value="KAK7513604.1"/>
    <property type="molecule type" value="Genomic_DNA"/>
</dbReference>
<name>A0ABR1KEX0_9PEZI</name>